<dbReference type="Proteomes" id="UP000887565">
    <property type="component" value="Unplaced"/>
</dbReference>
<protein>
    <submittedName>
        <fullName evidence="3">BPTI/Kunitz inhibitor domain-containing protein</fullName>
    </submittedName>
</protein>
<dbReference type="AlphaFoldDB" id="A0A915KD73"/>
<dbReference type="Pfam" id="PF14625">
    <property type="entry name" value="Lustrin_cystein"/>
    <property type="match status" value="2"/>
</dbReference>
<organism evidence="2 3">
    <name type="scientific">Romanomermis culicivorax</name>
    <name type="common">Nematode worm</name>
    <dbReference type="NCBI Taxonomy" id="13658"/>
    <lineage>
        <taxon>Eukaryota</taxon>
        <taxon>Metazoa</taxon>
        <taxon>Ecdysozoa</taxon>
        <taxon>Nematoda</taxon>
        <taxon>Enoplea</taxon>
        <taxon>Dorylaimia</taxon>
        <taxon>Mermithida</taxon>
        <taxon>Mermithoidea</taxon>
        <taxon>Mermithidae</taxon>
        <taxon>Romanomermis</taxon>
    </lineage>
</organism>
<evidence type="ECO:0000313" key="2">
    <source>
        <dbReference type="Proteomes" id="UP000887565"/>
    </source>
</evidence>
<reference evidence="3" key="1">
    <citation type="submission" date="2022-11" db="UniProtKB">
        <authorList>
            <consortium name="WormBaseParasite"/>
        </authorList>
    </citation>
    <scope>IDENTIFICATION</scope>
</reference>
<dbReference type="InterPro" id="IPR028150">
    <property type="entry name" value="Lustrin_cystein"/>
</dbReference>
<dbReference type="PRINTS" id="PR00759">
    <property type="entry name" value="BASICPTASE"/>
</dbReference>
<dbReference type="SUPFAM" id="SSF57362">
    <property type="entry name" value="BPTI-like"/>
    <property type="match status" value="2"/>
</dbReference>
<dbReference type="InterPro" id="IPR006150">
    <property type="entry name" value="Cys_repeat_1"/>
</dbReference>
<dbReference type="CDD" id="cd22593">
    <property type="entry name" value="Kunitz_conkunitzin"/>
    <property type="match status" value="2"/>
</dbReference>
<keyword evidence="2" id="KW-1185">Reference proteome</keyword>
<dbReference type="SMART" id="SM00131">
    <property type="entry name" value="KU"/>
    <property type="match status" value="2"/>
</dbReference>
<name>A0A915KD73_ROMCU</name>
<accession>A0A915KD73</accession>
<evidence type="ECO:0000313" key="3">
    <source>
        <dbReference type="WBParaSite" id="nRc.2.0.1.t36325-RA"/>
    </source>
</evidence>
<dbReference type="SMART" id="SM00289">
    <property type="entry name" value="WR1"/>
    <property type="match status" value="2"/>
</dbReference>
<dbReference type="PROSITE" id="PS50279">
    <property type="entry name" value="BPTI_KUNITZ_2"/>
    <property type="match status" value="2"/>
</dbReference>
<dbReference type="Pfam" id="PF00014">
    <property type="entry name" value="Kunitz_BPTI"/>
    <property type="match status" value="2"/>
</dbReference>
<feature type="domain" description="BPTI/Kunitz inhibitor" evidence="1">
    <location>
        <begin position="160"/>
        <end position="210"/>
    </location>
</feature>
<evidence type="ECO:0000259" key="1">
    <source>
        <dbReference type="PROSITE" id="PS50279"/>
    </source>
</evidence>
<dbReference type="OMA" id="CYPNISK"/>
<dbReference type="InterPro" id="IPR053014">
    <property type="entry name" value="Cuticle_assoc_divergent"/>
</dbReference>
<dbReference type="GO" id="GO:0004867">
    <property type="term" value="F:serine-type endopeptidase inhibitor activity"/>
    <property type="evidence" value="ECO:0007669"/>
    <property type="project" value="InterPro"/>
</dbReference>
<dbReference type="Gene3D" id="4.10.410.10">
    <property type="entry name" value="Pancreatic trypsin inhibitor Kunitz domain"/>
    <property type="match status" value="2"/>
</dbReference>
<feature type="domain" description="BPTI/Kunitz inhibitor" evidence="1">
    <location>
        <begin position="56"/>
        <end position="106"/>
    </location>
</feature>
<dbReference type="WBParaSite" id="nRc.2.0.1.t36325-RA">
    <property type="protein sequence ID" value="nRc.2.0.1.t36325-RA"/>
    <property type="gene ID" value="nRc.2.0.1.g36325"/>
</dbReference>
<dbReference type="InterPro" id="IPR002223">
    <property type="entry name" value="Kunitz_BPTI"/>
</dbReference>
<sequence>LSNTCNGEPERQKDGSAKVCDPNSNGDQCSSGFACYPNISKSNVVNTCCPVSSDVCFLPMDNGRGLSNLVRWYFDLEKNDCAQFFYKGETGNQNNFESKSSCMKRCVPDANPCGTGLPFRINDRTVQCYNNVSACPSDYYCHHGDDSSTSLCCPSQGEVCDMPMNAGRGADSQSRWFYYREMRRCLPFIYFGIGGNANNFLSQQSCENACL</sequence>
<dbReference type="PANTHER" id="PTHR46339">
    <property type="entry name" value="PROTEIN CBG15282-RELATED"/>
    <property type="match status" value="1"/>
</dbReference>
<proteinExistence type="predicted"/>
<dbReference type="PANTHER" id="PTHR46339:SF2">
    <property type="entry name" value="BPTI_KUNITZ INHIBITOR DOMAIN-CONTAINING PROTEIN"/>
    <property type="match status" value="1"/>
</dbReference>
<dbReference type="InterPro" id="IPR036880">
    <property type="entry name" value="Kunitz_BPTI_sf"/>
</dbReference>